<organism evidence="1 2">
    <name type="scientific">Rhizodiscina lignyota</name>
    <dbReference type="NCBI Taxonomy" id="1504668"/>
    <lineage>
        <taxon>Eukaryota</taxon>
        <taxon>Fungi</taxon>
        <taxon>Dikarya</taxon>
        <taxon>Ascomycota</taxon>
        <taxon>Pezizomycotina</taxon>
        <taxon>Dothideomycetes</taxon>
        <taxon>Pleosporomycetidae</taxon>
        <taxon>Aulographales</taxon>
        <taxon>Rhizodiscinaceae</taxon>
        <taxon>Rhizodiscina</taxon>
    </lineage>
</organism>
<evidence type="ECO:0000313" key="2">
    <source>
        <dbReference type="Proteomes" id="UP000799772"/>
    </source>
</evidence>
<comment type="caution">
    <text evidence="1">The sequence shown here is derived from an EMBL/GenBank/DDBJ whole genome shotgun (WGS) entry which is preliminary data.</text>
</comment>
<dbReference type="EMBL" id="ML978122">
    <property type="protein sequence ID" value="KAF2102480.1"/>
    <property type="molecule type" value="Genomic_DNA"/>
</dbReference>
<name>A0A9P4INI3_9PEZI</name>
<dbReference type="Proteomes" id="UP000799772">
    <property type="component" value="Unassembled WGS sequence"/>
</dbReference>
<reference evidence="1" key="1">
    <citation type="journal article" date="2020" name="Stud. Mycol.">
        <title>101 Dothideomycetes genomes: a test case for predicting lifestyles and emergence of pathogens.</title>
        <authorList>
            <person name="Haridas S."/>
            <person name="Albert R."/>
            <person name="Binder M."/>
            <person name="Bloem J."/>
            <person name="Labutti K."/>
            <person name="Salamov A."/>
            <person name="Andreopoulos B."/>
            <person name="Baker S."/>
            <person name="Barry K."/>
            <person name="Bills G."/>
            <person name="Bluhm B."/>
            <person name="Cannon C."/>
            <person name="Castanera R."/>
            <person name="Culley D."/>
            <person name="Daum C."/>
            <person name="Ezra D."/>
            <person name="Gonzalez J."/>
            <person name="Henrissat B."/>
            <person name="Kuo A."/>
            <person name="Liang C."/>
            <person name="Lipzen A."/>
            <person name="Lutzoni F."/>
            <person name="Magnuson J."/>
            <person name="Mondo S."/>
            <person name="Nolan M."/>
            <person name="Ohm R."/>
            <person name="Pangilinan J."/>
            <person name="Park H.-J."/>
            <person name="Ramirez L."/>
            <person name="Alfaro M."/>
            <person name="Sun H."/>
            <person name="Tritt A."/>
            <person name="Yoshinaga Y."/>
            <person name="Zwiers L.-H."/>
            <person name="Turgeon B."/>
            <person name="Goodwin S."/>
            <person name="Spatafora J."/>
            <person name="Crous P."/>
            <person name="Grigoriev I."/>
        </authorList>
    </citation>
    <scope>NUCLEOTIDE SEQUENCE</scope>
    <source>
        <strain evidence="1">CBS 133067</strain>
    </source>
</reference>
<sequence>MCTALTLFVSGIPRYDEIFKEHNIAPVFQDDSSAGGVGSTYQSVEAKHNIGSVRGTQAASSDSDLSNMTEQEGLRALAEKSRRSLQCFESAGSSTALRQAGVHTQTAPFGNCPRIICRLIRGSSRSSGILARLLLRFAASEAIRLSLPPLAH</sequence>
<gene>
    <name evidence="1" type="ORF">NA57DRAFT_52054</name>
</gene>
<dbReference type="AlphaFoldDB" id="A0A9P4INI3"/>
<keyword evidence="2" id="KW-1185">Reference proteome</keyword>
<accession>A0A9P4INI3</accession>
<protein>
    <submittedName>
        <fullName evidence="1">Uncharacterized protein</fullName>
    </submittedName>
</protein>
<evidence type="ECO:0000313" key="1">
    <source>
        <dbReference type="EMBL" id="KAF2102480.1"/>
    </source>
</evidence>
<proteinExistence type="predicted"/>